<dbReference type="PROSITE" id="PS50090">
    <property type="entry name" value="MYB_LIKE"/>
    <property type="match status" value="1"/>
</dbReference>
<sequence length="318" mass="36119">MESNAACNITATTTTTPTATTNTTPIPIAIPSNSDDGASDSNDNNGTIVGEQGRNAQKQRGSNWTEEEDLKLVNAWCGISTNPAKGAEYREQGLWEQILATFASTGNPSSRDWKALKNRWGIISKTCSVFSAAFGLAQDKKGSGESEDDVITRALKIYASHPPKGSSMKFRNIHCWRILKGQHKWRVFLEKKSQPEDAAQDPKRPMGKKKAKAMQSKKRRLEEDGDEEERVVTLLRERIELDRSHFDFERSRFDLDRACFDLDRPRFDLDRARFDLDRARFDLDRARFESMNTADDISIMDRDISTYTGARLQFFKHL</sequence>
<name>A0A8H7RKM0_9FUNG</name>
<feature type="compositionally biased region" description="Low complexity" evidence="1">
    <location>
        <begin position="1"/>
        <end position="46"/>
    </location>
</feature>
<dbReference type="Pfam" id="PF14303">
    <property type="entry name" value="NAM-associated"/>
    <property type="match status" value="1"/>
</dbReference>
<feature type="compositionally biased region" description="Polar residues" evidence="1">
    <location>
        <begin position="54"/>
        <end position="64"/>
    </location>
</feature>
<protein>
    <recommendedName>
        <fullName evidence="2">Myb-like domain-containing protein</fullName>
    </recommendedName>
</protein>
<feature type="region of interest" description="Disordered" evidence="1">
    <location>
        <begin position="192"/>
        <end position="224"/>
    </location>
</feature>
<dbReference type="InterPro" id="IPR029466">
    <property type="entry name" value="NAM-associated_C"/>
</dbReference>
<organism evidence="3 4">
    <name type="scientific">Circinella minor</name>
    <dbReference type="NCBI Taxonomy" id="1195481"/>
    <lineage>
        <taxon>Eukaryota</taxon>
        <taxon>Fungi</taxon>
        <taxon>Fungi incertae sedis</taxon>
        <taxon>Mucoromycota</taxon>
        <taxon>Mucoromycotina</taxon>
        <taxon>Mucoromycetes</taxon>
        <taxon>Mucorales</taxon>
        <taxon>Lichtheimiaceae</taxon>
        <taxon>Circinella</taxon>
    </lineage>
</organism>
<feature type="domain" description="Myb-like" evidence="2">
    <location>
        <begin position="56"/>
        <end position="120"/>
    </location>
</feature>
<dbReference type="PANTHER" id="PTHR45023">
    <property type="match status" value="1"/>
</dbReference>
<keyword evidence="4" id="KW-1185">Reference proteome</keyword>
<gene>
    <name evidence="3" type="ORF">INT45_007540</name>
</gene>
<feature type="region of interest" description="Disordered" evidence="1">
    <location>
        <begin position="1"/>
        <end position="65"/>
    </location>
</feature>
<reference evidence="3 4" key="1">
    <citation type="submission" date="2020-12" db="EMBL/GenBank/DDBJ databases">
        <title>Metabolic potential, ecology and presence of endohyphal bacteria is reflected in genomic diversity of Mucoromycotina.</title>
        <authorList>
            <person name="Muszewska A."/>
            <person name="Okrasinska A."/>
            <person name="Steczkiewicz K."/>
            <person name="Drgas O."/>
            <person name="Orlowska M."/>
            <person name="Perlinska-Lenart U."/>
            <person name="Aleksandrzak-Piekarczyk T."/>
            <person name="Szatraj K."/>
            <person name="Zielenkiewicz U."/>
            <person name="Pilsyk S."/>
            <person name="Malc E."/>
            <person name="Mieczkowski P."/>
            <person name="Kruszewska J.S."/>
            <person name="Biernat P."/>
            <person name="Pawlowska J."/>
        </authorList>
    </citation>
    <scope>NUCLEOTIDE SEQUENCE [LARGE SCALE GENOMIC DNA]</scope>
    <source>
        <strain evidence="3 4">CBS 142.35</strain>
    </source>
</reference>
<dbReference type="Proteomes" id="UP000646827">
    <property type="component" value="Unassembled WGS sequence"/>
</dbReference>
<evidence type="ECO:0000313" key="3">
    <source>
        <dbReference type="EMBL" id="KAG2211378.1"/>
    </source>
</evidence>
<evidence type="ECO:0000313" key="4">
    <source>
        <dbReference type="Proteomes" id="UP000646827"/>
    </source>
</evidence>
<dbReference type="InterPro" id="IPR001005">
    <property type="entry name" value="SANT/Myb"/>
</dbReference>
<comment type="caution">
    <text evidence="3">The sequence shown here is derived from an EMBL/GenBank/DDBJ whole genome shotgun (WGS) entry which is preliminary data.</text>
</comment>
<evidence type="ECO:0000256" key="1">
    <source>
        <dbReference type="SAM" id="MobiDB-lite"/>
    </source>
</evidence>
<dbReference type="OrthoDB" id="2507429at2759"/>
<feature type="compositionally biased region" description="Basic and acidic residues" evidence="1">
    <location>
        <begin position="192"/>
        <end position="204"/>
    </location>
</feature>
<proteinExistence type="predicted"/>
<dbReference type="AlphaFoldDB" id="A0A8H7RKM0"/>
<evidence type="ECO:0000259" key="2">
    <source>
        <dbReference type="PROSITE" id="PS50090"/>
    </source>
</evidence>
<dbReference type="PANTHER" id="PTHR45023:SF4">
    <property type="entry name" value="GLYCINE-RICH PROTEIN-RELATED"/>
    <property type="match status" value="1"/>
</dbReference>
<dbReference type="EMBL" id="JAEPRB010000831">
    <property type="protein sequence ID" value="KAG2211378.1"/>
    <property type="molecule type" value="Genomic_DNA"/>
</dbReference>
<feature type="compositionally biased region" description="Basic residues" evidence="1">
    <location>
        <begin position="205"/>
        <end position="219"/>
    </location>
</feature>
<accession>A0A8H7RKM0</accession>